<dbReference type="PANTHER" id="PTHR37984">
    <property type="entry name" value="PROTEIN CBG26694"/>
    <property type="match status" value="1"/>
</dbReference>
<dbReference type="PANTHER" id="PTHR37984:SF5">
    <property type="entry name" value="PROTEIN NYNRIN-LIKE"/>
    <property type="match status" value="1"/>
</dbReference>
<reference evidence="4" key="1">
    <citation type="submission" date="2022-11" db="UniProtKB">
        <authorList>
            <consortium name="WormBaseParasite"/>
        </authorList>
    </citation>
    <scope>IDENTIFICATION</scope>
</reference>
<dbReference type="GO" id="GO:0015074">
    <property type="term" value="P:DNA integration"/>
    <property type="evidence" value="ECO:0007669"/>
    <property type="project" value="InterPro"/>
</dbReference>
<dbReference type="SUPFAM" id="SSF53098">
    <property type="entry name" value="Ribonuclease H-like"/>
    <property type="match status" value="1"/>
</dbReference>
<feature type="compositionally biased region" description="Basic and acidic residues" evidence="1">
    <location>
        <begin position="281"/>
        <end position="307"/>
    </location>
</feature>
<protein>
    <submittedName>
        <fullName evidence="4">Integrase catalytic domain-containing protein</fullName>
    </submittedName>
</protein>
<dbReference type="InterPro" id="IPR001584">
    <property type="entry name" value="Integrase_cat-core"/>
</dbReference>
<dbReference type="Gene3D" id="3.30.420.10">
    <property type="entry name" value="Ribonuclease H-like superfamily/Ribonuclease H"/>
    <property type="match status" value="1"/>
</dbReference>
<accession>A0A914HCI3</accession>
<feature type="domain" description="Integrase catalytic" evidence="2">
    <location>
        <begin position="101"/>
        <end position="190"/>
    </location>
</feature>
<dbReference type="GO" id="GO:0003676">
    <property type="term" value="F:nucleic acid binding"/>
    <property type="evidence" value="ECO:0007669"/>
    <property type="project" value="InterPro"/>
</dbReference>
<dbReference type="AlphaFoldDB" id="A0A914HCI3"/>
<evidence type="ECO:0000313" key="4">
    <source>
        <dbReference type="WBParaSite" id="Gr19_v10_g15355.t1"/>
    </source>
</evidence>
<dbReference type="InterPro" id="IPR050951">
    <property type="entry name" value="Retrovirus_Pol_polyprotein"/>
</dbReference>
<feature type="compositionally biased region" description="Basic and acidic residues" evidence="1">
    <location>
        <begin position="262"/>
        <end position="271"/>
    </location>
</feature>
<evidence type="ECO:0000259" key="2">
    <source>
        <dbReference type="PROSITE" id="PS50994"/>
    </source>
</evidence>
<dbReference type="Proteomes" id="UP000887572">
    <property type="component" value="Unplaced"/>
</dbReference>
<name>A0A914HCI3_GLORO</name>
<keyword evidence="3" id="KW-1185">Reference proteome</keyword>
<sequence length="314" mass="36185">MRRQILMNVEPWVYRDFIITAQPNFVARLWHYGSHWLLNAPEMRKVPLHPWEVPERPWKRLHIYFCGPFLNKMWLNVVDAKTKCPEVKSVLDTWIAGTNRSDNGPQFTVAEFGKFCAERSIIHTRTAPYHPQSNGEAERFVQTFKKGMSLIKKETNWENELAKNQFLIKYRVTPHTGTGRAPAEMMFGRELRTKLDLVRPVVEPKKGGGVVVKCSQKYQDRNYRDGPKWMGGQIVRQSLSALFLVRTSRGIWNRHLDQLKADKTASDHEGSEDSESNASDPEGKEAGREQELSPNRDLRADSPEHPPETAPPEL</sequence>
<evidence type="ECO:0000313" key="3">
    <source>
        <dbReference type="Proteomes" id="UP000887572"/>
    </source>
</evidence>
<dbReference type="PROSITE" id="PS50994">
    <property type="entry name" value="INTEGRASE"/>
    <property type="match status" value="1"/>
</dbReference>
<dbReference type="InterPro" id="IPR036397">
    <property type="entry name" value="RNaseH_sf"/>
</dbReference>
<dbReference type="InterPro" id="IPR012337">
    <property type="entry name" value="RNaseH-like_sf"/>
</dbReference>
<organism evidence="3 4">
    <name type="scientific">Globodera rostochiensis</name>
    <name type="common">Golden nematode worm</name>
    <name type="synonym">Heterodera rostochiensis</name>
    <dbReference type="NCBI Taxonomy" id="31243"/>
    <lineage>
        <taxon>Eukaryota</taxon>
        <taxon>Metazoa</taxon>
        <taxon>Ecdysozoa</taxon>
        <taxon>Nematoda</taxon>
        <taxon>Chromadorea</taxon>
        <taxon>Rhabditida</taxon>
        <taxon>Tylenchina</taxon>
        <taxon>Tylenchomorpha</taxon>
        <taxon>Tylenchoidea</taxon>
        <taxon>Heteroderidae</taxon>
        <taxon>Heteroderinae</taxon>
        <taxon>Globodera</taxon>
    </lineage>
</organism>
<dbReference type="WBParaSite" id="Gr19_v10_g15355.t1">
    <property type="protein sequence ID" value="Gr19_v10_g15355.t1"/>
    <property type="gene ID" value="Gr19_v10_g15355"/>
</dbReference>
<evidence type="ECO:0000256" key="1">
    <source>
        <dbReference type="SAM" id="MobiDB-lite"/>
    </source>
</evidence>
<proteinExistence type="predicted"/>
<feature type="region of interest" description="Disordered" evidence="1">
    <location>
        <begin position="262"/>
        <end position="314"/>
    </location>
</feature>